<reference evidence="2 3" key="1">
    <citation type="journal article" date="2021" name="Elife">
        <title>Chloroplast acquisition without the gene transfer in kleptoplastic sea slugs, Plakobranchus ocellatus.</title>
        <authorList>
            <person name="Maeda T."/>
            <person name="Takahashi S."/>
            <person name="Yoshida T."/>
            <person name="Shimamura S."/>
            <person name="Takaki Y."/>
            <person name="Nagai Y."/>
            <person name="Toyoda A."/>
            <person name="Suzuki Y."/>
            <person name="Arimoto A."/>
            <person name="Ishii H."/>
            <person name="Satoh N."/>
            <person name="Nishiyama T."/>
            <person name="Hasebe M."/>
            <person name="Maruyama T."/>
            <person name="Minagawa J."/>
            <person name="Obokata J."/>
            <person name="Shigenobu S."/>
        </authorList>
    </citation>
    <scope>NUCLEOTIDE SEQUENCE [LARGE SCALE GENOMIC DNA]</scope>
</reference>
<accession>A0AAV4H5Z4</accession>
<keyword evidence="3" id="KW-1185">Reference proteome</keyword>
<dbReference type="Proteomes" id="UP000762676">
    <property type="component" value="Unassembled WGS sequence"/>
</dbReference>
<organism evidence="2 3">
    <name type="scientific">Elysia marginata</name>
    <dbReference type="NCBI Taxonomy" id="1093978"/>
    <lineage>
        <taxon>Eukaryota</taxon>
        <taxon>Metazoa</taxon>
        <taxon>Spiralia</taxon>
        <taxon>Lophotrochozoa</taxon>
        <taxon>Mollusca</taxon>
        <taxon>Gastropoda</taxon>
        <taxon>Heterobranchia</taxon>
        <taxon>Euthyneura</taxon>
        <taxon>Panpulmonata</taxon>
        <taxon>Sacoglossa</taxon>
        <taxon>Placobranchoidea</taxon>
        <taxon>Plakobranchidae</taxon>
        <taxon>Elysia</taxon>
    </lineage>
</organism>
<evidence type="ECO:0000313" key="3">
    <source>
        <dbReference type="Proteomes" id="UP000762676"/>
    </source>
</evidence>
<gene>
    <name evidence="2" type="ORF">ElyMa_000878300</name>
</gene>
<sequence>MADENDAPVLTDRPKKRKSVGRQRDLAKKARVSNHVLGEDYSCSRFQCFQGTTHEEGEALINAFNALESKDSQDSFLSSLIKVESVARRRPRPELEDRAKPKHRSYAFHIKVQREGVAKAVPVCLKRFCAMFGITHRRVRTIQTALKKTGEPKV</sequence>
<feature type="region of interest" description="Disordered" evidence="1">
    <location>
        <begin position="1"/>
        <end position="27"/>
    </location>
</feature>
<dbReference type="AlphaFoldDB" id="A0AAV4H5Z4"/>
<comment type="caution">
    <text evidence="2">The sequence shown here is derived from an EMBL/GenBank/DDBJ whole genome shotgun (WGS) entry which is preliminary data.</text>
</comment>
<name>A0AAV4H5Z4_9GAST</name>
<evidence type="ECO:0000313" key="2">
    <source>
        <dbReference type="EMBL" id="GFR92875.1"/>
    </source>
</evidence>
<proteinExistence type="predicted"/>
<protein>
    <submittedName>
        <fullName evidence="2">Vitamin B12-dependent ribonucleotide reductase</fullName>
    </submittedName>
</protein>
<dbReference type="EMBL" id="BMAT01001806">
    <property type="protein sequence ID" value="GFR92875.1"/>
    <property type="molecule type" value="Genomic_DNA"/>
</dbReference>
<evidence type="ECO:0000256" key="1">
    <source>
        <dbReference type="SAM" id="MobiDB-lite"/>
    </source>
</evidence>